<feature type="domain" description="Cell wall hydrolase SleB" evidence="2">
    <location>
        <begin position="158"/>
        <end position="265"/>
    </location>
</feature>
<reference evidence="3 4" key="1">
    <citation type="journal article" date="2021" name="ISME Commun">
        <title>Automated analysis of genomic sequences facilitates high-throughput and comprehensive description of bacteria.</title>
        <authorList>
            <person name="Hitch T.C.A."/>
        </authorList>
    </citation>
    <scope>NUCLEOTIDE SEQUENCE [LARGE SCALE GENOMIC DNA]</scope>
    <source>
        <strain evidence="3 4">Sanger_04</strain>
    </source>
</reference>
<evidence type="ECO:0000259" key="2">
    <source>
        <dbReference type="Pfam" id="PF07486"/>
    </source>
</evidence>
<dbReference type="RefSeq" id="WP_158361892.1">
    <property type="nucleotide sequence ID" value="NZ_JAOQKC010000003.1"/>
</dbReference>
<dbReference type="Proteomes" id="UP001652461">
    <property type="component" value="Unassembled WGS sequence"/>
</dbReference>
<name>A0ABT2RU13_9FIRM</name>
<dbReference type="EMBL" id="JAOQKC010000003">
    <property type="protein sequence ID" value="MCU6695808.1"/>
    <property type="molecule type" value="Genomic_DNA"/>
</dbReference>
<comment type="caution">
    <text evidence="3">The sequence shown here is derived from an EMBL/GenBank/DDBJ whole genome shotgun (WGS) entry which is preliminary data.</text>
</comment>
<protein>
    <submittedName>
        <fullName evidence="3">Cell wall hydrolase</fullName>
    </submittedName>
</protein>
<gene>
    <name evidence="3" type="ORF">OCV63_02710</name>
</gene>
<dbReference type="Pfam" id="PF07486">
    <property type="entry name" value="Hydrolase_2"/>
    <property type="match status" value="1"/>
</dbReference>
<evidence type="ECO:0000313" key="4">
    <source>
        <dbReference type="Proteomes" id="UP001652461"/>
    </source>
</evidence>
<proteinExistence type="predicted"/>
<evidence type="ECO:0000313" key="3">
    <source>
        <dbReference type="EMBL" id="MCU6695808.1"/>
    </source>
</evidence>
<keyword evidence="3" id="KW-0378">Hydrolase</keyword>
<feature type="coiled-coil region" evidence="1">
    <location>
        <begin position="83"/>
        <end position="113"/>
    </location>
</feature>
<keyword evidence="4" id="KW-1185">Reference proteome</keyword>
<sequence length="266" mass="29233">MNRLRDSAIVLGLAGMLLMVSADTKDVEAKISYESESIDRSTEDDTAGALRGIGTELLGAVAENRVDSGRMRQTYAQADWPEEEEQQETVSDIENEVEEMEEEIDQTVVLEEETAETEPVTEAAVVQPELVVPENSIYVITAEDYDALLRIVEAEASGEDETGRLLVANVVLNRVRSAAFPNTVSEVVYQRKNGKAQFSPVHTGKIARVTVSDATHAAVARALAGEDVSEGALYFVNPTLADAGNLKWFREHLTLLFAYHGHEFYL</sequence>
<keyword evidence="1" id="KW-0175">Coiled coil</keyword>
<evidence type="ECO:0000256" key="1">
    <source>
        <dbReference type="SAM" id="Coils"/>
    </source>
</evidence>
<dbReference type="InterPro" id="IPR042047">
    <property type="entry name" value="SleB_dom1"/>
</dbReference>
<dbReference type="InterPro" id="IPR011105">
    <property type="entry name" value="Cell_wall_hydrolase_SleB"/>
</dbReference>
<dbReference type="GO" id="GO:0016787">
    <property type="term" value="F:hydrolase activity"/>
    <property type="evidence" value="ECO:0007669"/>
    <property type="project" value="UniProtKB-KW"/>
</dbReference>
<dbReference type="Gene3D" id="1.10.10.2520">
    <property type="entry name" value="Cell wall hydrolase SleB, domain 1"/>
    <property type="match status" value="1"/>
</dbReference>
<organism evidence="3 4">
    <name type="scientific">Laedolimicola ammoniilytica</name>
    <dbReference type="NCBI Taxonomy" id="2981771"/>
    <lineage>
        <taxon>Bacteria</taxon>
        <taxon>Bacillati</taxon>
        <taxon>Bacillota</taxon>
        <taxon>Clostridia</taxon>
        <taxon>Lachnospirales</taxon>
        <taxon>Lachnospiraceae</taxon>
        <taxon>Laedolimicola</taxon>
    </lineage>
</organism>
<accession>A0ABT2RU13</accession>